<protein>
    <recommendedName>
        <fullName evidence="4">Thrombospondin-like N-terminal domain-containing protein</fullName>
    </recommendedName>
</protein>
<evidence type="ECO:0000256" key="2">
    <source>
        <dbReference type="SAM" id="MobiDB-lite"/>
    </source>
</evidence>
<dbReference type="SUPFAM" id="SSF49899">
    <property type="entry name" value="Concanavalin A-like lectins/glucanases"/>
    <property type="match status" value="1"/>
</dbReference>
<sequence>MIGPRLLLIAWALIAVAQAFDEIGNPLDSEDTDAESEVDLLVPVESALNTDERVFRARGIDGLPAIGIQRGVTIVTPYRLYFPKRFFREFAILAAVKPSDRRGGYLFAIVNPFDTIVDLGVLLEPADSGRTNITLMYSNSRTDTYSKAIASFLVPQFEQEWTQFALEVRRDEVILYFKCVRYSAIRVNRVPEQLHMEDAHKLYIAGAGPIIKSGYEIPDVYRQRWRRGNWTNKFKQFKEKLEKATLELTHLQPFLSNPASGFDDDETIHSTTEQPWEVLGDEQAEDGSYSIVDVPDALPELVEPSEDDQLPRLELLRVSEEGADSQRVDDTGAIQELKIMDEPAEAARQCDERWDEGSGGFLDEDGPGKTRSSQPMLELPPAPTPPPPPPPDFMREQAARPEAWASRAHLVDMDGDSLIVPFAGRGVKSTVA</sequence>
<dbReference type="SMART" id="SM00210">
    <property type="entry name" value="TSPN"/>
    <property type="match status" value="1"/>
</dbReference>
<keyword evidence="3" id="KW-0732">Signal</keyword>
<dbReference type="InterPro" id="IPR013320">
    <property type="entry name" value="ConA-like_dom_sf"/>
</dbReference>
<accession>A0AA36CML2</accession>
<feature type="chain" id="PRO_5041230834" description="Thrombospondin-like N-terminal domain-containing protein" evidence="3">
    <location>
        <begin position="20"/>
        <end position="432"/>
    </location>
</feature>
<dbReference type="AlphaFoldDB" id="A0AA36CML2"/>
<dbReference type="EMBL" id="CATQJA010002521">
    <property type="protein sequence ID" value="CAJ0570992.1"/>
    <property type="molecule type" value="Genomic_DNA"/>
</dbReference>
<evidence type="ECO:0000313" key="6">
    <source>
        <dbReference type="Proteomes" id="UP001177023"/>
    </source>
</evidence>
<feature type="region of interest" description="Disordered" evidence="2">
    <location>
        <begin position="340"/>
        <end position="401"/>
    </location>
</feature>
<comment type="caution">
    <text evidence="5">The sequence shown here is derived from an EMBL/GenBank/DDBJ whole genome shotgun (WGS) entry which is preliminary data.</text>
</comment>
<gene>
    <name evidence="5" type="ORF">MSPICULIGERA_LOCUS9420</name>
</gene>
<evidence type="ECO:0000256" key="1">
    <source>
        <dbReference type="ARBA" id="ARBA00022737"/>
    </source>
</evidence>
<dbReference type="InterPro" id="IPR048287">
    <property type="entry name" value="TSPN-like_N"/>
</dbReference>
<dbReference type="Gene3D" id="2.60.120.200">
    <property type="match status" value="1"/>
</dbReference>
<reference evidence="5" key="1">
    <citation type="submission" date="2023-06" db="EMBL/GenBank/DDBJ databases">
        <authorList>
            <person name="Delattre M."/>
        </authorList>
    </citation>
    <scope>NUCLEOTIDE SEQUENCE</scope>
    <source>
        <strain evidence="5">AF72</strain>
    </source>
</reference>
<feature type="domain" description="Thrombospondin-like N-terminal" evidence="4">
    <location>
        <begin position="38"/>
        <end position="220"/>
    </location>
</feature>
<keyword evidence="1" id="KW-0677">Repeat</keyword>
<keyword evidence="6" id="KW-1185">Reference proteome</keyword>
<dbReference type="Proteomes" id="UP001177023">
    <property type="component" value="Unassembled WGS sequence"/>
</dbReference>
<proteinExistence type="predicted"/>
<evidence type="ECO:0000256" key="3">
    <source>
        <dbReference type="SAM" id="SignalP"/>
    </source>
</evidence>
<name>A0AA36CML2_9BILA</name>
<evidence type="ECO:0000313" key="5">
    <source>
        <dbReference type="EMBL" id="CAJ0570992.1"/>
    </source>
</evidence>
<feature type="compositionally biased region" description="Pro residues" evidence="2">
    <location>
        <begin position="378"/>
        <end position="392"/>
    </location>
</feature>
<organism evidence="5 6">
    <name type="scientific">Mesorhabditis spiculigera</name>
    <dbReference type="NCBI Taxonomy" id="96644"/>
    <lineage>
        <taxon>Eukaryota</taxon>
        <taxon>Metazoa</taxon>
        <taxon>Ecdysozoa</taxon>
        <taxon>Nematoda</taxon>
        <taxon>Chromadorea</taxon>
        <taxon>Rhabditida</taxon>
        <taxon>Rhabditina</taxon>
        <taxon>Rhabditomorpha</taxon>
        <taxon>Rhabditoidea</taxon>
        <taxon>Rhabditidae</taxon>
        <taxon>Mesorhabditinae</taxon>
        <taxon>Mesorhabditis</taxon>
    </lineage>
</organism>
<feature type="signal peptide" evidence="3">
    <location>
        <begin position="1"/>
        <end position="19"/>
    </location>
</feature>
<evidence type="ECO:0000259" key="4">
    <source>
        <dbReference type="SMART" id="SM00210"/>
    </source>
</evidence>
<feature type="non-terminal residue" evidence="5">
    <location>
        <position position="432"/>
    </location>
</feature>